<dbReference type="InterPro" id="IPR003660">
    <property type="entry name" value="HAMP_dom"/>
</dbReference>
<dbReference type="Proteomes" id="UP000092024">
    <property type="component" value="Unassembled WGS sequence"/>
</dbReference>
<keyword evidence="2" id="KW-1003">Cell membrane</keyword>
<keyword evidence="8" id="KW-0812">Transmembrane</keyword>
<name>A0A1A5YF21_9BACL</name>
<evidence type="ECO:0000256" key="8">
    <source>
        <dbReference type="SAM" id="Phobius"/>
    </source>
</evidence>
<feature type="transmembrane region" description="Helical" evidence="8">
    <location>
        <begin position="324"/>
        <end position="344"/>
    </location>
</feature>
<evidence type="ECO:0008006" key="13">
    <source>
        <dbReference type="Google" id="ProtNLM"/>
    </source>
</evidence>
<organism evidence="11 12">
    <name type="scientific">Paenibacillus oryzae</name>
    <dbReference type="NCBI Taxonomy" id="1844972"/>
    <lineage>
        <taxon>Bacteria</taxon>
        <taxon>Bacillati</taxon>
        <taxon>Bacillota</taxon>
        <taxon>Bacilli</taxon>
        <taxon>Bacillales</taxon>
        <taxon>Paenibacillaceae</taxon>
        <taxon>Paenibacillus</taxon>
    </lineage>
</organism>
<evidence type="ECO:0000256" key="1">
    <source>
        <dbReference type="ARBA" id="ARBA00004236"/>
    </source>
</evidence>
<comment type="subcellular location">
    <subcellularLocation>
        <location evidence="1">Cell membrane</location>
    </subcellularLocation>
</comment>
<dbReference type="Pfam" id="PF00015">
    <property type="entry name" value="MCPsignal"/>
    <property type="match status" value="1"/>
</dbReference>
<dbReference type="Gene3D" id="1.10.287.950">
    <property type="entry name" value="Methyl-accepting chemotaxis protein"/>
    <property type="match status" value="1"/>
</dbReference>
<dbReference type="Pfam" id="PF00672">
    <property type="entry name" value="HAMP"/>
    <property type="match status" value="1"/>
</dbReference>
<accession>A0A1A5YF21</accession>
<evidence type="ECO:0000259" key="9">
    <source>
        <dbReference type="PROSITE" id="PS50111"/>
    </source>
</evidence>
<keyword evidence="3 8" id="KW-0472">Membrane</keyword>
<evidence type="ECO:0000256" key="3">
    <source>
        <dbReference type="ARBA" id="ARBA00023136"/>
    </source>
</evidence>
<comment type="caution">
    <text evidence="11">The sequence shown here is derived from an EMBL/GenBank/DDBJ whole genome shotgun (WGS) entry which is preliminary data.</text>
</comment>
<dbReference type="STRING" id="1844972.A7K91_11965"/>
<evidence type="ECO:0000256" key="7">
    <source>
        <dbReference type="SAM" id="Coils"/>
    </source>
</evidence>
<dbReference type="AlphaFoldDB" id="A0A1A5YF21"/>
<gene>
    <name evidence="11" type="ORF">A7K91_11965</name>
</gene>
<evidence type="ECO:0000313" key="12">
    <source>
        <dbReference type="Proteomes" id="UP000092024"/>
    </source>
</evidence>
<dbReference type="SMART" id="SM00304">
    <property type="entry name" value="HAMP"/>
    <property type="match status" value="2"/>
</dbReference>
<evidence type="ECO:0000256" key="4">
    <source>
        <dbReference type="ARBA" id="ARBA00023224"/>
    </source>
</evidence>
<sequence length="705" mass="75998">MNNFLIRPFTAIMSRLKYAQKFILLSLLLVVPLAALLNIWLMELQKNIDFAEKEEAGVTYIEALFPVVLQVQKHRGLANGFLNGGSEAGADLEAVGKQLDDLLAKISVEEAGAKSKLDSEASWIQIVEEWQSLRSGVKGLTPDESFRIHSELIQKVLDHILHAADQSGLTLDPEIDSYYVMDLMVNRLPALIELSGQVRGLGNGILTSKSLSEDDKINLEILNKQMNSTLLSMQKSLTKIEDTNATSSANIAEAGTTAIQEVQQFTSLLEEKLLKDSGLSMNPAEFFAKGTQTIDASAELFNSTALEMERLLAERLGEYSSNRLVMLAIVSAAVLLVALFYLGFYGNVRTTIQLLRDGANQMAKGDLSRRFELNTKDELRYVGESFNDMADALNKLLLRNQEIAEQVAATSEELSALSVECSSVTGQIAGAVGAISDGADAQQKISEENALAMSEVAAAINRIAETASDVSESATDITEGARLGQMKLEDTFQQMSSIQTAVRHSSDLALQLNQRSEEINSIVSLIMEISSQTQLLALNANIEAARAGEHGRGFAVVASEVKKLAEQASQSAQSITTLIGDVRVLLGQVTLSMKESTAVTEQGMAANHEAVDAIGKILHSIGQVAQHIQEVSAATEEVSASSQQVTASIGEMAGVARGTAEETRNVAAATQQQLSSMEEVQASSEVLSASATQLQDELNKFVLKK</sequence>
<dbReference type="SUPFAM" id="SSF58104">
    <property type="entry name" value="Methyl-accepting chemotaxis protein (MCP) signaling domain"/>
    <property type="match status" value="1"/>
</dbReference>
<keyword evidence="12" id="KW-1185">Reference proteome</keyword>
<dbReference type="EMBL" id="LYPA01000065">
    <property type="protein sequence ID" value="OBR64241.1"/>
    <property type="molecule type" value="Genomic_DNA"/>
</dbReference>
<dbReference type="RefSeq" id="WP_068684711.1">
    <property type="nucleotide sequence ID" value="NZ_LYPA01000065.1"/>
</dbReference>
<dbReference type="PROSITE" id="PS50111">
    <property type="entry name" value="CHEMOTAXIS_TRANSDUC_2"/>
    <property type="match status" value="1"/>
</dbReference>
<dbReference type="GO" id="GO:0005886">
    <property type="term" value="C:plasma membrane"/>
    <property type="evidence" value="ECO:0007669"/>
    <property type="project" value="UniProtKB-SubCell"/>
</dbReference>
<reference evidence="11 12" key="1">
    <citation type="submission" date="2016-05" db="EMBL/GenBank/DDBJ databases">
        <title>Paenibacillus oryzae. sp. nov., isolated from the rice root.</title>
        <authorList>
            <person name="Zhang J."/>
            <person name="Zhang X."/>
        </authorList>
    </citation>
    <scope>NUCLEOTIDE SEQUENCE [LARGE SCALE GENOMIC DNA]</scope>
    <source>
        <strain evidence="11 12">1DrF-4</strain>
    </source>
</reference>
<dbReference type="SMART" id="SM00283">
    <property type="entry name" value="MA"/>
    <property type="match status" value="1"/>
</dbReference>
<evidence type="ECO:0000259" key="10">
    <source>
        <dbReference type="PROSITE" id="PS50885"/>
    </source>
</evidence>
<dbReference type="PANTHER" id="PTHR32089">
    <property type="entry name" value="METHYL-ACCEPTING CHEMOTAXIS PROTEIN MCPB"/>
    <property type="match status" value="1"/>
</dbReference>
<feature type="domain" description="Methyl-accepting transducer" evidence="9">
    <location>
        <begin position="417"/>
        <end position="653"/>
    </location>
</feature>
<protein>
    <recommendedName>
        <fullName evidence="13">Chemotaxis protein</fullName>
    </recommendedName>
</protein>
<keyword evidence="8" id="KW-1133">Transmembrane helix</keyword>
<dbReference type="InterPro" id="IPR004089">
    <property type="entry name" value="MCPsignal_dom"/>
</dbReference>
<dbReference type="CDD" id="cd11386">
    <property type="entry name" value="MCP_signal"/>
    <property type="match status" value="1"/>
</dbReference>
<dbReference type="Gene3D" id="6.10.340.10">
    <property type="match status" value="1"/>
</dbReference>
<feature type="domain" description="HAMP" evidence="10">
    <location>
        <begin position="346"/>
        <end position="398"/>
    </location>
</feature>
<evidence type="ECO:0000313" key="11">
    <source>
        <dbReference type="EMBL" id="OBR64241.1"/>
    </source>
</evidence>
<keyword evidence="7" id="KW-0175">Coiled coil</keyword>
<dbReference type="PROSITE" id="PS50885">
    <property type="entry name" value="HAMP"/>
    <property type="match status" value="1"/>
</dbReference>
<dbReference type="OrthoDB" id="2489132at2"/>
<keyword evidence="4 6" id="KW-0807">Transducer</keyword>
<feature type="transmembrane region" description="Helical" evidence="8">
    <location>
        <begin position="22"/>
        <end position="41"/>
    </location>
</feature>
<comment type="similarity">
    <text evidence="5">Belongs to the methyl-accepting chemotaxis (MCP) protein family.</text>
</comment>
<evidence type="ECO:0000256" key="2">
    <source>
        <dbReference type="ARBA" id="ARBA00022475"/>
    </source>
</evidence>
<evidence type="ECO:0000256" key="5">
    <source>
        <dbReference type="ARBA" id="ARBA00029447"/>
    </source>
</evidence>
<evidence type="ECO:0000256" key="6">
    <source>
        <dbReference type="PROSITE-ProRule" id="PRU00284"/>
    </source>
</evidence>
<proteinExistence type="inferred from homology"/>
<dbReference type="PANTHER" id="PTHR32089:SF112">
    <property type="entry name" value="LYSOZYME-LIKE PROTEIN-RELATED"/>
    <property type="match status" value="1"/>
</dbReference>
<dbReference type="GO" id="GO:0007165">
    <property type="term" value="P:signal transduction"/>
    <property type="evidence" value="ECO:0007669"/>
    <property type="project" value="UniProtKB-KW"/>
</dbReference>
<dbReference type="CDD" id="cd06225">
    <property type="entry name" value="HAMP"/>
    <property type="match status" value="1"/>
</dbReference>
<feature type="coiled-coil region" evidence="7">
    <location>
        <begin position="393"/>
        <end position="420"/>
    </location>
</feature>